<sequence>MLVFAEQVPLGNASLLLSLVFIYVITSESRQALIQTKINFPPLLLASGLSSFPSSFFIQVG</sequence>
<dbReference type="AlphaFoldDB" id="A0A117NHK9"/>
<organism evidence="2">
    <name type="scientific">Picea glauca</name>
    <name type="common">White spruce</name>
    <name type="synonym">Pinus glauca</name>
    <dbReference type="NCBI Taxonomy" id="3330"/>
    <lineage>
        <taxon>Eukaryota</taxon>
        <taxon>Viridiplantae</taxon>
        <taxon>Streptophyta</taxon>
        <taxon>Embryophyta</taxon>
        <taxon>Tracheophyta</taxon>
        <taxon>Spermatophyta</taxon>
        <taxon>Pinopsida</taxon>
        <taxon>Pinidae</taxon>
        <taxon>Conifers I</taxon>
        <taxon>Pinales</taxon>
        <taxon>Pinaceae</taxon>
        <taxon>Picea</taxon>
    </lineage>
</organism>
<comment type="caution">
    <text evidence="2">The sequence shown here is derived from an EMBL/GenBank/DDBJ whole genome shotgun (WGS) entry which is preliminary data.</text>
</comment>
<evidence type="ECO:0000313" key="2">
    <source>
        <dbReference type="EMBL" id="KUM48548.1"/>
    </source>
</evidence>
<keyword evidence="2" id="KW-0496">Mitochondrion</keyword>
<protein>
    <submittedName>
        <fullName evidence="2">Uncharacterized protein</fullName>
    </submittedName>
</protein>
<keyword evidence="1" id="KW-0472">Membrane</keyword>
<feature type="transmembrane region" description="Helical" evidence="1">
    <location>
        <begin position="6"/>
        <end position="26"/>
    </location>
</feature>
<keyword evidence="1" id="KW-0812">Transmembrane</keyword>
<proteinExistence type="predicted"/>
<evidence type="ECO:0000256" key="1">
    <source>
        <dbReference type="SAM" id="Phobius"/>
    </source>
</evidence>
<geneLocation type="mitochondrion" evidence="2"/>
<keyword evidence="1" id="KW-1133">Transmembrane helix</keyword>
<dbReference type="EMBL" id="LKAM01000005">
    <property type="protein sequence ID" value="KUM48548.1"/>
    <property type="molecule type" value="Genomic_DNA"/>
</dbReference>
<gene>
    <name evidence="2" type="ORF">ABT39_MTgene4563</name>
</gene>
<name>A0A117NHK9_PICGL</name>
<accession>A0A117NHK9</accession>
<reference evidence="2" key="1">
    <citation type="journal article" date="2015" name="Genome Biol. Evol.">
        <title>Organellar Genomes of White Spruce (Picea glauca): Assembly and Annotation.</title>
        <authorList>
            <person name="Jackman S.D."/>
            <person name="Warren R.L."/>
            <person name="Gibb E.A."/>
            <person name="Vandervalk B.P."/>
            <person name="Mohamadi H."/>
            <person name="Chu J."/>
            <person name="Raymond A."/>
            <person name="Pleasance S."/>
            <person name="Coope R."/>
            <person name="Wildung M.R."/>
            <person name="Ritland C.E."/>
            <person name="Bousquet J."/>
            <person name="Jones S.J."/>
            <person name="Bohlmann J."/>
            <person name="Birol I."/>
        </authorList>
    </citation>
    <scope>NUCLEOTIDE SEQUENCE [LARGE SCALE GENOMIC DNA]</scope>
    <source>
        <tissue evidence="2">Flushing bud</tissue>
    </source>
</reference>